<organism evidence="1 2">
    <name type="scientific">Collybiopsis luxurians FD-317 M1</name>
    <dbReference type="NCBI Taxonomy" id="944289"/>
    <lineage>
        <taxon>Eukaryota</taxon>
        <taxon>Fungi</taxon>
        <taxon>Dikarya</taxon>
        <taxon>Basidiomycota</taxon>
        <taxon>Agaricomycotina</taxon>
        <taxon>Agaricomycetes</taxon>
        <taxon>Agaricomycetidae</taxon>
        <taxon>Agaricales</taxon>
        <taxon>Marasmiineae</taxon>
        <taxon>Omphalotaceae</taxon>
        <taxon>Collybiopsis</taxon>
        <taxon>Collybiopsis luxurians</taxon>
    </lineage>
</organism>
<dbReference type="HOGENOM" id="CLU_674475_0_0_1"/>
<evidence type="ECO:0000313" key="2">
    <source>
        <dbReference type="Proteomes" id="UP000053593"/>
    </source>
</evidence>
<keyword evidence="2" id="KW-1185">Reference proteome</keyword>
<sequence length="408" mass="46105">MLRLAITCSVVTRSSTGCSLLSFSRLLIMKSSELRTARDALVILKQVDTASTKNVFFELPNSDPYSAVSFDNLHFKYGGLWADLIFAQCKINVHHFSDGIFKLSFNDGSKHCTISKIFLFAACNAHREDNDKAGYQLLKVIHAYLNVDMYSELHNQTSQTISAGCSAVQEMFVAIQKYKSLDHDLEKQWNFIKLHYHTHLFDDIEQNGILKRMNIGDQITQIEHQSVVAGSIQGQIDILDDYENPASNQEPADIEEHVHFKNPIKNHHFSLGSKNQMLSLNDLIHSETQVATDQLCYNPSFNGAPCYDFIIFDSVDGAVFAQLCFLFTCTVGSKICPIAFVQPYKPVSLTHWTKLDKDLGLLHFWKEQKTEFISVHSIVHGAVAIPVLDSSREVFIWDVLDGDIFCIL</sequence>
<dbReference type="OrthoDB" id="3239511at2759"/>
<protein>
    <submittedName>
        <fullName evidence="1">Uncharacterized protein</fullName>
    </submittedName>
</protein>
<dbReference type="AlphaFoldDB" id="A0A0D0BQC7"/>
<proteinExistence type="predicted"/>
<accession>A0A0D0BQC7</accession>
<dbReference type="Proteomes" id="UP000053593">
    <property type="component" value="Unassembled WGS sequence"/>
</dbReference>
<name>A0A0D0BQC7_9AGAR</name>
<dbReference type="EMBL" id="KN834854">
    <property type="protein sequence ID" value="KIK51829.1"/>
    <property type="molecule type" value="Genomic_DNA"/>
</dbReference>
<reference evidence="1 2" key="1">
    <citation type="submission" date="2014-04" db="EMBL/GenBank/DDBJ databases">
        <title>Evolutionary Origins and Diversification of the Mycorrhizal Mutualists.</title>
        <authorList>
            <consortium name="DOE Joint Genome Institute"/>
            <consortium name="Mycorrhizal Genomics Consortium"/>
            <person name="Kohler A."/>
            <person name="Kuo A."/>
            <person name="Nagy L.G."/>
            <person name="Floudas D."/>
            <person name="Copeland A."/>
            <person name="Barry K.W."/>
            <person name="Cichocki N."/>
            <person name="Veneault-Fourrey C."/>
            <person name="LaButti K."/>
            <person name="Lindquist E.A."/>
            <person name="Lipzen A."/>
            <person name="Lundell T."/>
            <person name="Morin E."/>
            <person name="Murat C."/>
            <person name="Riley R."/>
            <person name="Ohm R."/>
            <person name="Sun H."/>
            <person name="Tunlid A."/>
            <person name="Henrissat B."/>
            <person name="Grigoriev I.V."/>
            <person name="Hibbett D.S."/>
            <person name="Martin F."/>
        </authorList>
    </citation>
    <scope>NUCLEOTIDE SEQUENCE [LARGE SCALE GENOMIC DNA]</scope>
    <source>
        <strain evidence="1 2">FD-317 M1</strain>
    </source>
</reference>
<evidence type="ECO:0000313" key="1">
    <source>
        <dbReference type="EMBL" id="KIK51829.1"/>
    </source>
</evidence>
<gene>
    <name evidence="1" type="ORF">GYMLUDRAFT_78060</name>
</gene>